<dbReference type="CDD" id="cd01948">
    <property type="entry name" value="EAL"/>
    <property type="match status" value="1"/>
</dbReference>
<reference evidence="12" key="1">
    <citation type="submission" date="2024-06" db="EMBL/GenBank/DDBJ databases">
        <authorList>
            <person name="Coelho C."/>
            <person name="Bento M."/>
            <person name="Garcia E."/>
            <person name="Camelo A."/>
            <person name="Brandao I."/>
            <person name="Espirito Santo C."/>
            <person name="Trovao J."/>
            <person name="Verissimo A."/>
            <person name="Costa J."/>
            <person name="Tiago I."/>
        </authorList>
    </citation>
    <scope>NUCLEOTIDE SEQUENCE</scope>
    <source>
        <strain evidence="12">KWT182</strain>
    </source>
</reference>
<gene>
    <name evidence="12" type="ORF">ABK905_22920</name>
</gene>
<accession>A0AAU7Q7U8</accession>
<dbReference type="InterPro" id="IPR050706">
    <property type="entry name" value="Cyclic-di-GMP_PDE-like"/>
</dbReference>
<evidence type="ECO:0000256" key="5">
    <source>
        <dbReference type="ARBA" id="ARBA00022692"/>
    </source>
</evidence>
<dbReference type="InterPro" id="IPR001633">
    <property type="entry name" value="EAL_dom"/>
</dbReference>
<evidence type="ECO:0000256" key="1">
    <source>
        <dbReference type="ARBA" id="ARBA00004651"/>
    </source>
</evidence>
<dbReference type="PANTHER" id="PTHR33121">
    <property type="entry name" value="CYCLIC DI-GMP PHOSPHODIESTERASE PDEF"/>
    <property type="match status" value="1"/>
</dbReference>
<proteinExistence type="predicted"/>
<evidence type="ECO:0000256" key="3">
    <source>
        <dbReference type="ARBA" id="ARBA00022475"/>
    </source>
</evidence>
<name>A0AAU7Q7U8_9GAMM</name>
<feature type="domain" description="EAL" evidence="11">
    <location>
        <begin position="266"/>
        <end position="520"/>
    </location>
</feature>
<keyword evidence="8 10" id="KW-0472">Membrane</keyword>
<protein>
    <recommendedName>
        <fullName evidence="2">cyclic-guanylate-specific phosphodiesterase</fullName>
        <ecNumber evidence="2">3.1.4.52</ecNumber>
    </recommendedName>
</protein>
<dbReference type="EMBL" id="CP157947">
    <property type="protein sequence ID" value="XBS69275.1"/>
    <property type="molecule type" value="Genomic_DNA"/>
</dbReference>
<evidence type="ECO:0000259" key="11">
    <source>
        <dbReference type="PROSITE" id="PS50883"/>
    </source>
</evidence>
<feature type="transmembrane region" description="Helical" evidence="10">
    <location>
        <begin position="240"/>
        <end position="263"/>
    </location>
</feature>
<dbReference type="AlphaFoldDB" id="A0AAU7Q7U8"/>
<dbReference type="GO" id="GO:0071111">
    <property type="term" value="F:cyclic-guanylate-specific phosphodiesterase activity"/>
    <property type="evidence" value="ECO:0007669"/>
    <property type="project" value="UniProtKB-EC"/>
</dbReference>
<evidence type="ECO:0000256" key="7">
    <source>
        <dbReference type="ARBA" id="ARBA00022989"/>
    </source>
</evidence>
<dbReference type="InterPro" id="IPR024744">
    <property type="entry name" value="CSS-motif_dom"/>
</dbReference>
<evidence type="ECO:0000256" key="9">
    <source>
        <dbReference type="ARBA" id="ARBA00034290"/>
    </source>
</evidence>
<evidence type="ECO:0000313" key="12">
    <source>
        <dbReference type="EMBL" id="XBS69275.1"/>
    </source>
</evidence>
<dbReference type="Gene3D" id="3.20.20.450">
    <property type="entry name" value="EAL domain"/>
    <property type="match status" value="1"/>
</dbReference>
<dbReference type="EC" id="3.1.4.52" evidence="2"/>
<dbReference type="Pfam" id="PF00563">
    <property type="entry name" value="EAL"/>
    <property type="match status" value="1"/>
</dbReference>
<evidence type="ECO:0000256" key="2">
    <source>
        <dbReference type="ARBA" id="ARBA00012282"/>
    </source>
</evidence>
<evidence type="ECO:0000256" key="6">
    <source>
        <dbReference type="ARBA" id="ARBA00022801"/>
    </source>
</evidence>
<evidence type="ECO:0000256" key="10">
    <source>
        <dbReference type="SAM" id="Phobius"/>
    </source>
</evidence>
<dbReference type="InterPro" id="IPR035919">
    <property type="entry name" value="EAL_sf"/>
</dbReference>
<dbReference type="PANTHER" id="PTHR33121:SF80">
    <property type="entry name" value="CYCLIC DI-GMP PHOSPHODIESTERASE PDEL"/>
    <property type="match status" value="1"/>
</dbReference>
<evidence type="ECO:0000256" key="4">
    <source>
        <dbReference type="ARBA" id="ARBA00022636"/>
    </source>
</evidence>
<keyword evidence="5 10" id="KW-0812">Transmembrane</keyword>
<dbReference type="Pfam" id="PF12792">
    <property type="entry name" value="CSS-motif"/>
    <property type="match status" value="1"/>
</dbReference>
<dbReference type="SUPFAM" id="SSF141868">
    <property type="entry name" value="EAL domain-like"/>
    <property type="match status" value="1"/>
</dbReference>
<dbReference type="GO" id="GO:0005886">
    <property type="term" value="C:plasma membrane"/>
    <property type="evidence" value="ECO:0007669"/>
    <property type="project" value="UniProtKB-SubCell"/>
</dbReference>
<comment type="subcellular location">
    <subcellularLocation>
        <location evidence="1">Cell membrane</location>
        <topology evidence="1">Multi-pass membrane protein</topology>
    </subcellularLocation>
</comment>
<sequence>MRWSLDVPVFAKLTNKHLMLLWVVVPLCLFFLSLVVVGVIAQHTLKKRANTDIYSTIRFIDTILDDASDSAQQALTLLGLPCDEVADRLRIMSVKHSLVRTVNLIHNDEVYCGTVPLKPHRQLIPRTSADTLTSPSIQFRDGTRLFPNIAVIILHKYQGDDGVSTIIDTQYISYMMNIVGSDNQVMVIIGDKYLTPQGKLASVDTLSKDYIVVTGRSQKYPYKLQVNISRHHFFADLMDTYGIIVLFSVVVSIVTSWLIRHWLKALTSIRSTMAQGLKRNEFEAYFQPVMDARNNCCTGVEILARWRHPTDGVVPPDVFIPLAEESGLVVPLTQQLMKQVAEVVAKTPVKWQEELHVAVNISAIHLLNRQIVEDCREFLHRVRGKKIALLLELTERQAIEVNDVTLDVLAALQEIGVRVGIDDFGTGYSGLSYLSKMHIDFLKLDKSFISMIELESTTKIVVDVVIDLAQKLNLQVIAEGVEHLHQKHYLLNKNVIYQQGFLFSKPLPIAQFGRYFSQGQQRLPVKKGEAPA</sequence>
<organism evidence="12">
    <name type="scientific">Acerihabitans sp. KWT182</name>
    <dbReference type="NCBI Taxonomy" id="3157919"/>
    <lineage>
        <taxon>Bacteria</taxon>
        <taxon>Pseudomonadati</taxon>
        <taxon>Pseudomonadota</taxon>
        <taxon>Gammaproteobacteria</taxon>
        <taxon>Enterobacterales</taxon>
        <taxon>Pectobacteriaceae</taxon>
        <taxon>Acerihabitans</taxon>
    </lineage>
</organism>
<feature type="transmembrane region" description="Helical" evidence="10">
    <location>
        <begin position="20"/>
        <end position="41"/>
    </location>
</feature>
<dbReference type="PROSITE" id="PS50883">
    <property type="entry name" value="EAL"/>
    <property type="match status" value="1"/>
</dbReference>
<keyword evidence="7 10" id="KW-1133">Transmembrane helix</keyword>
<keyword evidence="6" id="KW-0378">Hydrolase</keyword>
<keyword evidence="3" id="KW-1003">Cell membrane</keyword>
<comment type="catalytic activity">
    <reaction evidence="9">
        <text>3',3'-c-di-GMP + H2O = 5'-phosphoguanylyl(3'-&gt;5')guanosine + H(+)</text>
        <dbReference type="Rhea" id="RHEA:24902"/>
        <dbReference type="ChEBI" id="CHEBI:15377"/>
        <dbReference type="ChEBI" id="CHEBI:15378"/>
        <dbReference type="ChEBI" id="CHEBI:58754"/>
        <dbReference type="ChEBI" id="CHEBI:58805"/>
        <dbReference type="EC" id="3.1.4.52"/>
    </reaction>
</comment>
<evidence type="ECO:0000256" key="8">
    <source>
        <dbReference type="ARBA" id="ARBA00023136"/>
    </source>
</evidence>
<dbReference type="SMART" id="SM00052">
    <property type="entry name" value="EAL"/>
    <property type="match status" value="1"/>
</dbReference>
<keyword evidence="4" id="KW-0973">c-di-GMP</keyword>